<dbReference type="RefSeq" id="WP_002688011.1">
    <property type="nucleotide sequence ID" value="NZ_UFTJ01000003.1"/>
</dbReference>
<dbReference type="InterPro" id="IPR031815">
    <property type="entry name" value="DUF5074"/>
</dbReference>
<organism evidence="1 2">
    <name type="scientific">Bergeyella zoohelcum</name>
    <dbReference type="NCBI Taxonomy" id="1015"/>
    <lineage>
        <taxon>Bacteria</taxon>
        <taxon>Pseudomonadati</taxon>
        <taxon>Bacteroidota</taxon>
        <taxon>Flavobacteriia</taxon>
        <taxon>Flavobacteriales</taxon>
        <taxon>Weeksellaceae</taxon>
        <taxon>Bergeyella</taxon>
    </lineage>
</organism>
<sequence length="355" mass="39070">MKLNQFLFLAGASAMLTLQSCRTDEAPSSTGNYQNGIFITNEGNYGKPNSGVSFVSKDLSFTENDIYSKANGGEPMGDVLNSAGFHGNNAYWVMNNSNKIIVTDRYTMKKKSEITTTEQPRYMAFANNYIYVTENRWYPTEDAFSKLGIYDQNHNRVKTITFDRLSEKIVSASNYIYVQTDGTKYVYNGNTSVPAPTGHTISRINPTTNEVDKIITLNHTGMIKDMVESQGDVYVMSSSQSAGTAIFRVEGTSGNISKINTGAVGIGSKLAVDNGTIYILDSNKNIFKYNGVSTTKLFMSNASTYIYGFNVIDEKIYISEMNNFTSNSTISVHNAAGTLLKTFTTGIGSNGFYKN</sequence>
<dbReference type="AlphaFoldDB" id="A0A380ZU17"/>
<dbReference type="PROSITE" id="PS51257">
    <property type="entry name" value="PROKAR_LIPOPROTEIN"/>
    <property type="match status" value="1"/>
</dbReference>
<gene>
    <name evidence="1" type="ORF">NCTC11661_01977</name>
</gene>
<dbReference type="Pfam" id="PF16819">
    <property type="entry name" value="DUF5074"/>
    <property type="match status" value="1"/>
</dbReference>
<accession>A0A380ZU17</accession>
<dbReference type="Gene3D" id="2.130.10.10">
    <property type="entry name" value="YVTN repeat-like/Quinoprotein amine dehydrogenase"/>
    <property type="match status" value="1"/>
</dbReference>
<dbReference type="Proteomes" id="UP000255515">
    <property type="component" value="Unassembled WGS sequence"/>
</dbReference>
<dbReference type="SUPFAM" id="SSF75011">
    <property type="entry name" value="3-carboxy-cis,cis-mucoante lactonizing enzyme"/>
    <property type="match status" value="1"/>
</dbReference>
<name>A0A380ZU17_9FLAO</name>
<dbReference type="InterPro" id="IPR015943">
    <property type="entry name" value="WD40/YVTN_repeat-like_dom_sf"/>
</dbReference>
<evidence type="ECO:0008006" key="3">
    <source>
        <dbReference type="Google" id="ProtNLM"/>
    </source>
</evidence>
<dbReference type="EMBL" id="UFTJ01000003">
    <property type="protein sequence ID" value="SUV52831.1"/>
    <property type="molecule type" value="Genomic_DNA"/>
</dbReference>
<evidence type="ECO:0000313" key="2">
    <source>
        <dbReference type="Proteomes" id="UP000255515"/>
    </source>
</evidence>
<proteinExistence type="predicted"/>
<evidence type="ECO:0000313" key="1">
    <source>
        <dbReference type="EMBL" id="SUV52831.1"/>
    </source>
</evidence>
<protein>
    <recommendedName>
        <fullName evidence="3">DUF5050 domain-containing protein</fullName>
    </recommendedName>
</protein>
<reference evidence="1 2" key="1">
    <citation type="submission" date="2018-06" db="EMBL/GenBank/DDBJ databases">
        <authorList>
            <consortium name="Pathogen Informatics"/>
            <person name="Doyle S."/>
        </authorList>
    </citation>
    <scope>NUCLEOTIDE SEQUENCE [LARGE SCALE GENOMIC DNA]</scope>
    <source>
        <strain evidence="1 2">NCTC11661</strain>
    </source>
</reference>